<evidence type="ECO:0000313" key="1">
    <source>
        <dbReference type="EMBL" id="MBR0596939.1"/>
    </source>
</evidence>
<evidence type="ECO:0000313" key="2">
    <source>
        <dbReference type="Proteomes" id="UP000675664"/>
    </source>
</evidence>
<gene>
    <name evidence="1" type="ORF">KCX82_03530</name>
</gene>
<dbReference type="EMBL" id="JAGSND010000002">
    <property type="protein sequence ID" value="MBR0596939.1"/>
    <property type="molecule type" value="Genomic_DNA"/>
</dbReference>
<dbReference type="AlphaFoldDB" id="A0A8J7VXN3"/>
<protein>
    <submittedName>
        <fullName evidence="1">Acetylglutamate kinase</fullName>
    </submittedName>
</protein>
<keyword evidence="1" id="KW-0418">Kinase</keyword>
<name>A0A8J7VXN3_9FIRM</name>
<keyword evidence="2" id="KW-1185">Reference proteome</keyword>
<sequence>MVKENQVANMITPAQMNLINRIRRLMMQLAMWRRAFLISAATDLANLDIVWQRLYRIPSDFKVLFEIFFGEEIAEQFQSSLSNQILIGAEIMDAQKAGDIAAIDDATIRMYQNADELANFLAEINPFWDEEKWKDLLYSYYRITILEMVTVLAGRYEDAIALYEGLEDQALKIGDYMAEGLNEYLSIN</sequence>
<reference evidence="1" key="2">
    <citation type="submission" date="2021-04" db="EMBL/GenBank/DDBJ databases">
        <authorList>
            <person name="Liu J."/>
        </authorList>
    </citation>
    <scope>NUCLEOTIDE SEQUENCE</scope>
    <source>
        <strain evidence="1">BAD-6</strain>
    </source>
</reference>
<reference evidence="1" key="1">
    <citation type="submission" date="2021-04" db="EMBL/GenBank/DDBJ databases">
        <title>Sinoanaerobacter chloroacetimidivorans sp. nov., an obligate anaerobic bacterium isolated from anaerobic sludge.</title>
        <authorList>
            <person name="Bao Y."/>
        </authorList>
    </citation>
    <scope>NUCLEOTIDE SEQUENCE</scope>
    <source>
        <strain evidence="1">BAD-6</strain>
    </source>
</reference>
<organism evidence="1 2">
    <name type="scientific">Sinanaerobacter chloroacetimidivorans</name>
    <dbReference type="NCBI Taxonomy" id="2818044"/>
    <lineage>
        <taxon>Bacteria</taxon>
        <taxon>Bacillati</taxon>
        <taxon>Bacillota</taxon>
        <taxon>Clostridia</taxon>
        <taxon>Peptostreptococcales</taxon>
        <taxon>Anaerovoracaceae</taxon>
        <taxon>Sinanaerobacter</taxon>
    </lineage>
</organism>
<accession>A0A8J7VXN3</accession>
<comment type="caution">
    <text evidence="1">The sequence shown here is derived from an EMBL/GenBank/DDBJ whole genome shotgun (WGS) entry which is preliminary data.</text>
</comment>
<dbReference type="GO" id="GO:0016301">
    <property type="term" value="F:kinase activity"/>
    <property type="evidence" value="ECO:0007669"/>
    <property type="project" value="UniProtKB-KW"/>
</dbReference>
<keyword evidence="1" id="KW-0808">Transferase</keyword>
<dbReference type="Proteomes" id="UP000675664">
    <property type="component" value="Unassembled WGS sequence"/>
</dbReference>
<proteinExistence type="predicted"/>